<evidence type="ECO:0000256" key="4">
    <source>
        <dbReference type="ARBA" id="ARBA00021741"/>
    </source>
</evidence>
<evidence type="ECO:0000256" key="6">
    <source>
        <dbReference type="ARBA" id="ARBA00022475"/>
    </source>
</evidence>
<evidence type="ECO:0000256" key="2">
    <source>
        <dbReference type="ARBA" id="ARBA00004653"/>
    </source>
</evidence>
<evidence type="ECO:0000256" key="9">
    <source>
        <dbReference type="ARBA" id="ARBA00022737"/>
    </source>
</evidence>
<evidence type="ECO:0000256" key="14">
    <source>
        <dbReference type="SAM" id="Phobius"/>
    </source>
</evidence>
<evidence type="ECO:0000256" key="5">
    <source>
        <dbReference type="ARBA" id="ARBA00022448"/>
    </source>
</evidence>
<feature type="transmembrane region" description="Helical" evidence="14">
    <location>
        <begin position="12"/>
        <end position="32"/>
    </location>
</feature>
<dbReference type="EMBL" id="CAMGYJ010000002">
    <property type="protein sequence ID" value="CAI0383164.1"/>
    <property type="molecule type" value="Genomic_DNA"/>
</dbReference>
<evidence type="ECO:0000256" key="3">
    <source>
        <dbReference type="ARBA" id="ARBA00007809"/>
    </source>
</evidence>
<keyword evidence="5" id="KW-0813">Transport</keyword>
<feature type="region of interest" description="Disordered" evidence="13">
    <location>
        <begin position="229"/>
        <end position="349"/>
    </location>
</feature>
<dbReference type="Gene3D" id="1.20.1280.290">
    <property type="match status" value="2"/>
</dbReference>
<dbReference type="Proteomes" id="UP001154282">
    <property type="component" value="Unassembled WGS sequence"/>
</dbReference>
<feature type="compositionally biased region" description="Basic and acidic residues" evidence="13">
    <location>
        <begin position="326"/>
        <end position="336"/>
    </location>
</feature>
<dbReference type="InterPro" id="IPR047664">
    <property type="entry name" value="SWEET"/>
</dbReference>
<dbReference type="GO" id="GO:0000139">
    <property type="term" value="C:Golgi membrane"/>
    <property type="evidence" value="ECO:0007669"/>
    <property type="project" value="UniProtKB-SubCell"/>
</dbReference>
<evidence type="ECO:0000256" key="13">
    <source>
        <dbReference type="SAM" id="MobiDB-lite"/>
    </source>
</evidence>
<gene>
    <name evidence="15" type="ORF">LITE_LOCUS3889</name>
</gene>
<comment type="subcellular location">
    <subcellularLocation>
        <location evidence="1">Cell membrane</location>
        <topology evidence="1">Multi-pass membrane protein</topology>
    </subcellularLocation>
    <subcellularLocation>
        <location evidence="2">Golgi apparatus membrane</location>
        <topology evidence="2">Multi-pass membrane protein</topology>
    </subcellularLocation>
</comment>
<dbReference type="Pfam" id="PF03083">
    <property type="entry name" value="MtN3_slv"/>
    <property type="match status" value="2"/>
</dbReference>
<keyword evidence="16" id="KW-1185">Reference proteome</keyword>
<dbReference type="GO" id="GO:0005886">
    <property type="term" value="C:plasma membrane"/>
    <property type="evidence" value="ECO:0007669"/>
    <property type="project" value="UniProtKB-SubCell"/>
</dbReference>
<feature type="transmembrane region" description="Helical" evidence="14">
    <location>
        <begin position="72"/>
        <end position="92"/>
    </location>
</feature>
<keyword evidence="7" id="KW-0762">Sugar transport</keyword>
<feature type="transmembrane region" description="Helical" evidence="14">
    <location>
        <begin position="104"/>
        <end position="126"/>
    </location>
</feature>
<reference evidence="15" key="1">
    <citation type="submission" date="2022-08" db="EMBL/GenBank/DDBJ databases">
        <authorList>
            <person name="Gutierrez-Valencia J."/>
        </authorList>
    </citation>
    <scope>NUCLEOTIDE SEQUENCE</scope>
</reference>
<accession>A0AAV0HDX2</accession>
<dbReference type="FunFam" id="1.20.1280.290:FF:000007">
    <property type="entry name" value="Bidirectional sugar transporter SWEET7"/>
    <property type="match status" value="1"/>
</dbReference>
<dbReference type="FunFam" id="1.20.1280.290:FF:000004">
    <property type="entry name" value="Sugar transporter SWEET"/>
    <property type="match status" value="1"/>
</dbReference>
<feature type="transmembrane region" description="Helical" evidence="14">
    <location>
        <begin position="44"/>
        <end position="66"/>
    </location>
</feature>
<dbReference type="InterPro" id="IPR036259">
    <property type="entry name" value="MFS_trans_sf"/>
</dbReference>
<proteinExistence type="inferred from homology"/>
<feature type="transmembrane region" description="Helical" evidence="14">
    <location>
        <begin position="132"/>
        <end position="156"/>
    </location>
</feature>
<keyword evidence="6" id="KW-1003">Cell membrane</keyword>
<name>A0AAV0HDX2_9ROSI</name>
<feature type="transmembrane region" description="Helical" evidence="14">
    <location>
        <begin position="168"/>
        <end position="186"/>
    </location>
</feature>
<evidence type="ECO:0000313" key="16">
    <source>
        <dbReference type="Proteomes" id="UP001154282"/>
    </source>
</evidence>
<dbReference type="SUPFAM" id="SSF103473">
    <property type="entry name" value="MFS general substrate transporter"/>
    <property type="match status" value="1"/>
</dbReference>
<dbReference type="AlphaFoldDB" id="A0AAV0HDX2"/>
<organism evidence="15 16">
    <name type="scientific">Linum tenue</name>
    <dbReference type="NCBI Taxonomy" id="586396"/>
    <lineage>
        <taxon>Eukaryota</taxon>
        <taxon>Viridiplantae</taxon>
        <taxon>Streptophyta</taxon>
        <taxon>Embryophyta</taxon>
        <taxon>Tracheophyta</taxon>
        <taxon>Spermatophyta</taxon>
        <taxon>Magnoliopsida</taxon>
        <taxon>eudicotyledons</taxon>
        <taxon>Gunneridae</taxon>
        <taxon>Pentapetalae</taxon>
        <taxon>rosids</taxon>
        <taxon>fabids</taxon>
        <taxon>Malpighiales</taxon>
        <taxon>Linaceae</taxon>
        <taxon>Linum</taxon>
    </lineage>
</organism>
<dbReference type="InterPro" id="IPR004316">
    <property type="entry name" value="SWEET_rpt"/>
</dbReference>
<keyword evidence="8 14" id="KW-0812">Transmembrane</keyword>
<dbReference type="PANTHER" id="PTHR10791">
    <property type="entry name" value="RAG1-ACTIVATING PROTEIN 1"/>
    <property type="match status" value="1"/>
</dbReference>
<evidence type="ECO:0000256" key="11">
    <source>
        <dbReference type="ARBA" id="ARBA00023034"/>
    </source>
</evidence>
<comment type="similarity">
    <text evidence="3">Belongs to the SWEET sugar transporter family.</text>
</comment>
<protein>
    <recommendedName>
        <fullName evidence="4">Sugar transporter SWEET1</fullName>
    </recommendedName>
</protein>
<feature type="compositionally biased region" description="Acidic residues" evidence="13">
    <location>
        <begin position="260"/>
        <end position="325"/>
    </location>
</feature>
<evidence type="ECO:0000256" key="10">
    <source>
        <dbReference type="ARBA" id="ARBA00022989"/>
    </source>
</evidence>
<dbReference type="PANTHER" id="PTHR10791:SF22">
    <property type="entry name" value="BIDIRECTIONAL SUGAR TRANSPORTER SWEET11"/>
    <property type="match status" value="1"/>
</dbReference>
<dbReference type="GO" id="GO:0051119">
    <property type="term" value="F:sugar transmembrane transporter activity"/>
    <property type="evidence" value="ECO:0007669"/>
    <property type="project" value="InterPro"/>
</dbReference>
<keyword evidence="9" id="KW-0677">Repeat</keyword>
<evidence type="ECO:0000313" key="15">
    <source>
        <dbReference type="EMBL" id="CAI0383164.1"/>
    </source>
</evidence>
<keyword evidence="12 14" id="KW-0472">Membrane</keyword>
<evidence type="ECO:0000256" key="1">
    <source>
        <dbReference type="ARBA" id="ARBA00004651"/>
    </source>
</evidence>
<feature type="transmembrane region" description="Helical" evidence="14">
    <location>
        <begin position="192"/>
        <end position="211"/>
    </location>
</feature>
<evidence type="ECO:0000256" key="8">
    <source>
        <dbReference type="ARBA" id="ARBA00022692"/>
    </source>
</evidence>
<keyword evidence="11" id="KW-0333">Golgi apparatus</keyword>
<evidence type="ECO:0000256" key="7">
    <source>
        <dbReference type="ARBA" id="ARBA00022597"/>
    </source>
</evidence>
<keyword evidence="10 14" id="KW-1133">Transmembrane helix</keyword>
<comment type="caution">
    <text evidence="15">The sequence shown here is derived from an EMBL/GenBank/DDBJ whole genome shotgun (WGS) entry which is preliminary data.</text>
</comment>
<evidence type="ECO:0000256" key="12">
    <source>
        <dbReference type="ARBA" id="ARBA00023136"/>
    </source>
</evidence>
<sequence length="349" mass="38294">MAMGPETMQLVQAISGIIGSVIALTIFLSPIGSFRRIIREKHTAGFKILPYMVTLFSATLYIYYGILKRSSIILTINVIGSIIELFYLGVYFRYSSTQTRVSAGIKLAAFNMVALAAIVLATVFVTDYVRTIVVGTMCSVFSVAVFAAPLSIMLQVIRTGNVESMPPIPLSVALMLSSIFWFIFGFTTSDFFVATPNALGLVFAIAQVVLYHKYRQGPIDTDTALEMEAGQAQDEDSISSPDTVEIADDGPGQAQTQLVVEEEVVVEVVEEGSSEVQTEEVEEGGGEGGEREEEEEKEEEDEEEEEEEEEEDDDDEDEEDEEEEEGKVAEEGAEAAKEEEEEEIKSSSS</sequence>